<name>A0ABU6Z9E7_9FABA</name>
<organism evidence="1 2">
    <name type="scientific">Stylosanthes scabra</name>
    <dbReference type="NCBI Taxonomy" id="79078"/>
    <lineage>
        <taxon>Eukaryota</taxon>
        <taxon>Viridiplantae</taxon>
        <taxon>Streptophyta</taxon>
        <taxon>Embryophyta</taxon>
        <taxon>Tracheophyta</taxon>
        <taxon>Spermatophyta</taxon>
        <taxon>Magnoliopsida</taxon>
        <taxon>eudicotyledons</taxon>
        <taxon>Gunneridae</taxon>
        <taxon>Pentapetalae</taxon>
        <taxon>rosids</taxon>
        <taxon>fabids</taxon>
        <taxon>Fabales</taxon>
        <taxon>Fabaceae</taxon>
        <taxon>Papilionoideae</taxon>
        <taxon>50 kb inversion clade</taxon>
        <taxon>dalbergioids sensu lato</taxon>
        <taxon>Dalbergieae</taxon>
        <taxon>Pterocarpus clade</taxon>
        <taxon>Stylosanthes</taxon>
    </lineage>
</organism>
<dbReference type="Proteomes" id="UP001341840">
    <property type="component" value="Unassembled WGS sequence"/>
</dbReference>
<dbReference type="EMBL" id="JASCZI010272013">
    <property type="protein sequence ID" value="MED6219190.1"/>
    <property type="molecule type" value="Genomic_DNA"/>
</dbReference>
<reference evidence="1 2" key="1">
    <citation type="journal article" date="2023" name="Plants (Basel)">
        <title>Bridging the Gap: Combining Genomics and Transcriptomics Approaches to Understand Stylosanthes scabra, an Orphan Legume from the Brazilian Caatinga.</title>
        <authorList>
            <person name="Ferreira-Neto J.R.C."/>
            <person name="da Silva M.D."/>
            <person name="Binneck E."/>
            <person name="de Melo N.F."/>
            <person name="da Silva R.H."/>
            <person name="de Melo A.L.T.M."/>
            <person name="Pandolfi V."/>
            <person name="Bustamante F.O."/>
            <person name="Brasileiro-Vidal A.C."/>
            <person name="Benko-Iseppon A.M."/>
        </authorList>
    </citation>
    <scope>NUCLEOTIDE SEQUENCE [LARGE SCALE GENOMIC DNA]</scope>
    <source>
        <tissue evidence="1">Leaves</tissue>
    </source>
</reference>
<sequence>MLMTFKPLPQFLMGHKPRTGGQMQTGLETNCGGGFRVGHQMGNGVRNGGEDGGESFKREMRDLAELFSKLNKNLTWSCLRSSLGVSERSFWACNGARVKVRKY</sequence>
<keyword evidence="2" id="KW-1185">Reference proteome</keyword>
<evidence type="ECO:0000313" key="2">
    <source>
        <dbReference type="Proteomes" id="UP001341840"/>
    </source>
</evidence>
<protein>
    <submittedName>
        <fullName evidence="1">Uncharacterized protein</fullName>
    </submittedName>
</protein>
<gene>
    <name evidence="1" type="ORF">PIB30_033605</name>
</gene>
<proteinExistence type="predicted"/>
<accession>A0ABU6Z9E7</accession>
<comment type="caution">
    <text evidence="1">The sequence shown here is derived from an EMBL/GenBank/DDBJ whole genome shotgun (WGS) entry which is preliminary data.</text>
</comment>
<evidence type="ECO:0000313" key="1">
    <source>
        <dbReference type="EMBL" id="MED6219190.1"/>
    </source>
</evidence>